<evidence type="ECO:0000256" key="1">
    <source>
        <dbReference type="ARBA" id="ARBA00004141"/>
    </source>
</evidence>
<dbReference type="PANTHER" id="PTHR10846">
    <property type="entry name" value="SODIUM/POTASSIUM/CALCIUM EXCHANGER"/>
    <property type="match status" value="1"/>
</dbReference>
<feature type="domain" description="Sodium/calcium exchanger membrane region" evidence="6">
    <location>
        <begin position="5"/>
        <end position="141"/>
    </location>
</feature>
<feature type="transmembrane region" description="Helical" evidence="5">
    <location>
        <begin position="197"/>
        <end position="218"/>
    </location>
</feature>
<keyword evidence="3 5" id="KW-1133">Transmembrane helix</keyword>
<feature type="transmembrane region" description="Helical" evidence="5">
    <location>
        <begin position="70"/>
        <end position="91"/>
    </location>
</feature>
<dbReference type="AlphaFoldDB" id="A0A2H0XCL1"/>
<evidence type="ECO:0000313" key="7">
    <source>
        <dbReference type="EMBL" id="PIS21909.1"/>
    </source>
</evidence>
<dbReference type="InterPro" id="IPR004481">
    <property type="entry name" value="K/Na/Ca-exchanger"/>
</dbReference>
<comment type="caution">
    <text evidence="7">The sequence shown here is derived from an EMBL/GenBank/DDBJ whole genome shotgun (WGS) entry which is preliminary data.</text>
</comment>
<evidence type="ECO:0000313" key="8">
    <source>
        <dbReference type="Proteomes" id="UP000231098"/>
    </source>
</evidence>
<feature type="transmembrane region" description="Helical" evidence="5">
    <location>
        <begin position="124"/>
        <end position="142"/>
    </location>
</feature>
<gene>
    <name evidence="7" type="ORF">COT51_00270</name>
</gene>
<evidence type="ECO:0000256" key="5">
    <source>
        <dbReference type="SAM" id="Phobius"/>
    </source>
</evidence>
<dbReference type="GO" id="GO:0005886">
    <property type="term" value="C:plasma membrane"/>
    <property type="evidence" value="ECO:0007669"/>
    <property type="project" value="TreeGrafter"/>
</dbReference>
<feature type="transmembrane region" description="Helical" evidence="5">
    <location>
        <begin position="230"/>
        <end position="257"/>
    </location>
</feature>
<keyword evidence="4 5" id="KW-0472">Membrane</keyword>
<organism evidence="7 8">
    <name type="scientific">candidate division WWE3 bacterium CG08_land_8_20_14_0_20_41_15</name>
    <dbReference type="NCBI Taxonomy" id="1975086"/>
    <lineage>
        <taxon>Bacteria</taxon>
        <taxon>Katanobacteria</taxon>
    </lineage>
</organism>
<feature type="transmembrane region" description="Helical" evidence="5">
    <location>
        <begin position="32"/>
        <end position="58"/>
    </location>
</feature>
<evidence type="ECO:0000256" key="4">
    <source>
        <dbReference type="ARBA" id="ARBA00023136"/>
    </source>
</evidence>
<dbReference type="GO" id="GO:0008273">
    <property type="term" value="F:calcium, potassium:sodium antiporter activity"/>
    <property type="evidence" value="ECO:0007669"/>
    <property type="project" value="TreeGrafter"/>
</dbReference>
<dbReference type="Pfam" id="PF01699">
    <property type="entry name" value="Na_Ca_ex"/>
    <property type="match status" value="2"/>
</dbReference>
<proteinExistence type="predicted"/>
<dbReference type="PANTHER" id="PTHR10846:SF8">
    <property type="entry name" value="INNER MEMBRANE PROTEIN YRBG"/>
    <property type="match status" value="1"/>
</dbReference>
<protein>
    <recommendedName>
        <fullName evidence="6">Sodium/calcium exchanger membrane region domain-containing protein</fullName>
    </recommendedName>
</protein>
<dbReference type="GO" id="GO:0005262">
    <property type="term" value="F:calcium channel activity"/>
    <property type="evidence" value="ECO:0007669"/>
    <property type="project" value="TreeGrafter"/>
</dbReference>
<comment type="subcellular location">
    <subcellularLocation>
        <location evidence="1">Membrane</location>
        <topology evidence="1">Multi-pass membrane protein</topology>
    </subcellularLocation>
</comment>
<feature type="transmembrane region" description="Helical" evidence="5">
    <location>
        <begin position="163"/>
        <end position="185"/>
    </location>
</feature>
<dbReference type="Gene3D" id="1.20.1420.30">
    <property type="entry name" value="NCX, central ion-binding region"/>
    <property type="match status" value="1"/>
</dbReference>
<accession>A0A2H0XCL1</accession>
<dbReference type="InterPro" id="IPR004837">
    <property type="entry name" value="NaCa_Exmemb"/>
</dbReference>
<dbReference type="Proteomes" id="UP000231098">
    <property type="component" value="Unassembled WGS sequence"/>
</dbReference>
<dbReference type="EMBL" id="PEYV01000004">
    <property type="protein sequence ID" value="PIS21909.1"/>
    <property type="molecule type" value="Genomic_DNA"/>
</dbReference>
<reference evidence="8" key="1">
    <citation type="submission" date="2017-09" db="EMBL/GenBank/DDBJ databases">
        <title>Depth-based differentiation of microbial function through sediment-hosted aquifers and enrichment of novel symbionts in the deep terrestrial subsurface.</title>
        <authorList>
            <person name="Probst A.J."/>
            <person name="Ladd B."/>
            <person name="Jarett J.K."/>
            <person name="Geller-Mcgrath D.E."/>
            <person name="Sieber C.M.K."/>
            <person name="Emerson J.B."/>
            <person name="Anantharaman K."/>
            <person name="Thomas B.C."/>
            <person name="Malmstrom R."/>
            <person name="Stieglmeier M."/>
            <person name="Klingl A."/>
            <person name="Woyke T."/>
            <person name="Ryan C.M."/>
            <person name="Banfield J.F."/>
        </authorList>
    </citation>
    <scope>NUCLEOTIDE SEQUENCE [LARGE SCALE GENOMIC DNA]</scope>
</reference>
<evidence type="ECO:0000256" key="3">
    <source>
        <dbReference type="ARBA" id="ARBA00022989"/>
    </source>
</evidence>
<dbReference type="GO" id="GO:0006874">
    <property type="term" value="P:intracellular calcium ion homeostasis"/>
    <property type="evidence" value="ECO:0007669"/>
    <property type="project" value="TreeGrafter"/>
</dbReference>
<feature type="transmembrane region" description="Helical" evidence="5">
    <location>
        <begin position="263"/>
        <end position="282"/>
    </location>
</feature>
<keyword evidence="2 5" id="KW-0812">Transmembrane</keyword>
<feature type="domain" description="Sodium/calcium exchanger membrane region" evidence="6">
    <location>
        <begin position="169"/>
        <end position="306"/>
    </location>
</feature>
<evidence type="ECO:0000256" key="2">
    <source>
        <dbReference type="ARBA" id="ARBA00022692"/>
    </source>
</evidence>
<dbReference type="InterPro" id="IPR044880">
    <property type="entry name" value="NCX_ion-bd_dom_sf"/>
</dbReference>
<name>A0A2H0XCL1_UNCKA</name>
<evidence type="ECO:0000259" key="6">
    <source>
        <dbReference type="Pfam" id="PF01699"/>
    </source>
</evidence>
<sequence>MLAHIILFLLSSLILAKSSVFLVKEISKISKLLGLSSFTVGFIVMSFATSLPETFVGISSALKGQSALSFGNVIGSIILNTTLIIGIGAVISKGIKIDRTVAQKDIFFMNFAATLPIIMLWDRVISRIEGGLLLFIFFYHIYRASLEKRDDDNKYDGEEVKNIVTHGVRFLVGCAFLIGSSEVLVKNAFGLAVDLSIPLVLVGLFALAIGTSLPELSFQITTVLKKRPGIGFGNILGSVITNSLFVLGLTSVISPIVLTQTTIFVVSSFFLIGALGIFTTFLRSDRKLSLDEGLGLILLYLVFVVLEFSLERV</sequence>